<sequence>MKAVIFSGEGDLKVRLEADFNEASPGEQGTVRLHAHGMDVETGEEPFEAAVYGWFSPAEAREIAKYLNEMADRAEEGAA</sequence>
<comment type="caution">
    <text evidence="1">The sequence shown here is derived from an EMBL/GenBank/DDBJ whole genome shotgun (WGS) entry which is preliminary data.</text>
</comment>
<evidence type="ECO:0000313" key="2">
    <source>
        <dbReference type="Proteomes" id="UP000645517"/>
    </source>
</evidence>
<protein>
    <submittedName>
        <fullName evidence="1">Uncharacterized protein</fullName>
    </submittedName>
</protein>
<reference evidence="2" key="1">
    <citation type="journal article" date="2019" name="Int. J. Syst. Evol. Microbiol.">
        <title>The Global Catalogue of Microorganisms (GCM) 10K type strain sequencing project: providing services to taxonomists for standard genome sequencing and annotation.</title>
        <authorList>
            <consortium name="The Broad Institute Genomics Platform"/>
            <consortium name="The Broad Institute Genome Sequencing Center for Infectious Disease"/>
            <person name="Wu L."/>
            <person name="Ma J."/>
        </authorList>
    </citation>
    <scope>NUCLEOTIDE SEQUENCE [LARGE SCALE GENOMIC DNA]</scope>
    <source>
        <strain evidence="2">JCM 16918</strain>
    </source>
</reference>
<dbReference type="EMBL" id="BMOR01000021">
    <property type="protein sequence ID" value="GGN44254.1"/>
    <property type="molecule type" value="Genomic_DNA"/>
</dbReference>
<keyword evidence="2" id="KW-1185">Reference proteome</keyword>
<dbReference type="Proteomes" id="UP000645517">
    <property type="component" value="Unassembled WGS sequence"/>
</dbReference>
<gene>
    <name evidence="1" type="ORF">GCM10010842_32590</name>
</gene>
<proteinExistence type="predicted"/>
<name>A0ABQ2JBJ9_9DEIO</name>
<dbReference type="RefSeq" id="WP_189058654.1">
    <property type="nucleotide sequence ID" value="NZ_BMOR01000021.1"/>
</dbReference>
<evidence type="ECO:0000313" key="1">
    <source>
        <dbReference type="EMBL" id="GGN44254.1"/>
    </source>
</evidence>
<organism evidence="1 2">
    <name type="scientific">Deinococcus daejeonensis</name>
    <dbReference type="NCBI Taxonomy" id="1007098"/>
    <lineage>
        <taxon>Bacteria</taxon>
        <taxon>Thermotogati</taxon>
        <taxon>Deinococcota</taxon>
        <taxon>Deinococci</taxon>
        <taxon>Deinococcales</taxon>
        <taxon>Deinococcaceae</taxon>
        <taxon>Deinococcus</taxon>
    </lineage>
</organism>
<accession>A0ABQ2JBJ9</accession>